<evidence type="ECO:0008006" key="4">
    <source>
        <dbReference type="Google" id="ProtNLM"/>
    </source>
</evidence>
<sequence>MCIILDECVMLVILGLQAMTVLPAIAVTREVGLAILIFYLVTALFSVCYSFLYTLRECCPCLDIIQRHGSKVFYLFHIGLIATTIATISILLEPYFGGVDFTKYCAEHKLDINLSGTTCVKLQGYMVIAIMALTLEVGLSLYLLVLGRRIAKKHAVEYSRLMREKSLNEAEIASVKRTNTSFQKKSSGNQLTSAEVI</sequence>
<feature type="transmembrane region" description="Helical" evidence="1">
    <location>
        <begin position="124"/>
        <end position="145"/>
    </location>
</feature>
<reference evidence="2 3" key="1">
    <citation type="submission" date="2019-07" db="EMBL/GenBank/DDBJ databases">
        <title>Genomics analysis of Aphanomyces spp. identifies a new class of oomycete effector associated with host adaptation.</title>
        <authorList>
            <person name="Gaulin E."/>
        </authorList>
    </citation>
    <scope>NUCLEOTIDE SEQUENCE [LARGE SCALE GENOMIC DNA]</scope>
    <source>
        <strain evidence="2 3">ATCC 201684</strain>
    </source>
</reference>
<proteinExistence type="predicted"/>
<keyword evidence="1" id="KW-0472">Membrane</keyword>
<evidence type="ECO:0000256" key="1">
    <source>
        <dbReference type="SAM" id="Phobius"/>
    </source>
</evidence>
<evidence type="ECO:0000313" key="3">
    <source>
        <dbReference type="Proteomes" id="UP000481153"/>
    </source>
</evidence>
<comment type="caution">
    <text evidence="2">The sequence shown here is derived from an EMBL/GenBank/DDBJ whole genome shotgun (WGS) entry which is preliminary data.</text>
</comment>
<keyword evidence="1" id="KW-0812">Transmembrane</keyword>
<accession>A0A6G0XBS7</accession>
<feature type="transmembrane region" description="Helical" evidence="1">
    <location>
        <begin position="33"/>
        <end position="52"/>
    </location>
</feature>
<dbReference type="Proteomes" id="UP000481153">
    <property type="component" value="Unassembled WGS sequence"/>
</dbReference>
<keyword evidence="1" id="KW-1133">Transmembrane helix</keyword>
<dbReference type="VEuPathDB" id="FungiDB:AeMF1_021211"/>
<feature type="transmembrane region" description="Helical" evidence="1">
    <location>
        <begin position="72"/>
        <end position="92"/>
    </location>
</feature>
<dbReference type="AlphaFoldDB" id="A0A6G0XBS7"/>
<protein>
    <recommendedName>
        <fullName evidence="4">MARVEL domain-containing protein</fullName>
    </recommendedName>
</protein>
<feature type="transmembrane region" description="Helical" evidence="1">
    <location>
        <begin position="7"/>
        <end position="27"/>
    </location>
</feature>
<dbReference type="EMBL" id="VJMJ01000084">
    <property type="protein sequence ID" value="KAF0737572.1"/>
    <property type="molecule type" value="Genomic_DNA"/>
</dbReference>
<name>A0A6G0XBS7_9STRA</name>
<gene>
    <name evidence="2" type="ORF">Ae201684_006727</name>
</gene>
<organism evidence="2 3">
    <name type="scientific">Aphanomyces euteiches</name>
    <dbReference type="NCBI Taxonomy" id="100861"/>
    <lineage>
        <taxon>Eukaryota</taxon>
        <taxon>Sar</taxon>
        <taxon>Stramenopiles</taxon>
        <taxon>Oomycota</taxon>
        <taxon>Saprolegniomycetes</taxon>
        <taxon>Saprolegniales</taxon>
        <taxon>Verrucalvaceae</taxon>
        <taxon>Aphanomyces</taxon>
    </lineage>
</organism>
<evidence type="ECO:0000313" key="2">
    <source>
        <dbReference type="EMBL" id="KAF0737572.1"/>
    </source>
</evidence>
<keyword evidence="3" id="KW-1185">Reference proteome</keyword>